<evidence type="ECO:0000313" key="2">
    <source>
        <dbReference type="Proteomes" id="UP001168821"/>
    </source>
</evidence>
<accession>A0AA38MHF6</accession>
<name>A0AA38MHF6_9CUCU</name>
<comment type="caution">
    <text evidence="1">The sequence shown here is derived from an EMBL/GenBank/DDBJ whole genome shotgun (WGS) entry which is preliminary data.</text>
</comment>
<evidence type="ECO:0008006" key="3">
    <source>
        <dbReference type="Google" id="ProtNLM"/>
    </source>
</evidence>
<evidence type="ECO:0000313" key="1">
    <source>
        <dbReference type="EMBL" id="KAJ3655794.1"/>
    </source>
</evidence>
<sequence>MKEQFLNENDKIVALLLDEMHIKPYMDYKGDTAHVFKLSAIRLIYKDVAHILPAFRLMAEVLHGFLQKIILELENMSFKVVLVTDNNAINRKAMSFFLNPPLVCES</sequence>
<reference evidence="1" key="1">
    <citation type="journal article" date="2023" name="G3 (Bethesda)">
        <title>Whole genome assemblies of Zophobas morio and Tenebrio molitor.</title>
        <authorList>
            <person name="Kaur S."/>
            <person name="Stinson S.A."/>
            <person name="diCenzo G.C."/>
        </authorList>
    </citation>
    <scope>NUCLEOTIDE SEQUENCE</scope>
    <source>
        <strain evidence="1">QUZm001</strain>
    </source>
</reference>
<dbReference type="Proteomes" id="UP001168821">
    <property type="component" value="Unassembled WGS sequence"/>
</dbReference>
<keyword evidence="2" id="KW-1185">Reference proteome</keyword>
<dbReference type="EMBL" id="JALNTZ010000004">
    <property type="protein sequence ID" value="KAJ3655794.1"/>
    <property type="molecule type" value="Genomic_DNA"/>
</dbReference>
<protein>
    <recommendedName>
        <fullName evidence="3">Transposable element P transposase</fullName>
    </recommendedName>
</protein>
<proteinExistence type="predicted"/>
<gene>
    <name evidence="1" type="ORF">Zmor_014907</name>
</gene>
<dbReference type="AlphaFoldDB" id="A0AA38MHF6"/>
<organism evidence="1 2">
    <name type="scientific">Zophobas morio</name>
    <dbReference type="NCBI Taxonomy" id="2755281"/>
    <lineage>
        <taxon>Eukaryota</taxon>
        <taxon>Metazoa</taxon>
        <taxon>Ecdysozoa</taxon>
        <taxon>Arthropoda</taxon>
        <taxon>Hexapoda</taxon>
        <taxon>Insecta</taxon>
        <taxon>Pterygota</taxon>
        <taxon>Neoptera</taxon>
        <taxon>Endopterygota</taxon>
        <taxon>Coleoptera</taxon>
        <taxon>Polyphaga</taxon>
        <taxon>Cucujiformia</taxon>
        <taxon>Tenebrionidae</taxon>
        <taxon>Zophobas</taxon>
    </lineage>
</organism>